<dbReference type="RefSeq" id="WP_229343652.1">
    <property type="nucleotide sequence ID" value="NZ_JAJFAT010000002.1"/>
</dbReference>
<dbReference type="InterPro" id="IPR005479">
    <property type="entry name" value="CPAse_ATP-bd"/>
</dbReference>
<comment type="caution">
    <text evidence="3">The sequence shown here is derived from an EMBL/GenBank/DDBJ whole genome shotgun (WGS) entry which is preliminary data.</text>
</comment>
<dbReference type="EMBL" id="JAJFAT010000002">
    <property type="protein sequence ID" value="MCC3144116.1"/>
    <property type="molecule type" value="Genomic_DNA"/>
</dbReference>
<organism evidence="3 4">
    <name type="scientific">Halanaerobium polyolivorans</name>
    <dbReference type="NCBI Taxonomy" id="2886943"/>
    <lineage>
        <taxon>Bacteria</taxon>
        <taxon>Bacillati</taxon>
        <taxon>Bacillota</taxon>
        <taxon>Clostridia</taxon>
        <taxon>Halanaerobiales</taxon>
        <taxon>Halanaerobiaceae</taxon>
        <taxon>Halanaerobium</taxon>
    </lineage>
</organism>
<dbReference type="Gene3D" id="3.30.470.20">
    <property type="entry name" value="ATP-grasp fold, B domain"/>
    <property type="match status" value="1"/>
</dbReference>
<proteinExistence type="predicted"/>
<dbReference type="GO" id="GO:0005524">
    <property type="term" value="F:ATP binding"/>
    <property type="evidence" value="ECO:0007669"/>
    <property type="project" value="UniProtKB-UniRule"/>
</dbReference>
<dbReference type="Gene3D" id="2.30.36.100">
    <property type="match status" value="1"/>
</dbReference>
<dbReference type="PIRSF" id="PIRSF016766">
    <property type="entry name" value="UCP016766_ATPgrasp"/>
    <property type="match status" value="1"/>
</dbReference>
<dbReference type="PROSITE" id="PS50975">
    <property type="entry name" value="ATP_GRASP"/>
    <property type="match status" value="1"/>
</dbReference>
<name>A0AAW4WWA8_9FIRM</name>
<evidence type="ECO:0000313" key="3">
    <source>
        <dbReference type="EMBL" id="MCC3144116.1"/>
    </source>
</evidence>
<dbReference type="Gene3D" id="3.40.50.11770">
    <property type="match status" value="1"/>
</dbReference>
<protein>
    <submittedName>
        <fullName evidence="3">ATP-grasp domain-containing protein</fullName>
    </submittedName>
</protein>
<dbReference type="Proteomes" id="UP001199296">
    <property type="component" value="Unassembled WGS sequence"/>
</dbReference>
<dbReference type="PROSITE" id="PS00867">
    <property type="entry name" value="CPSASE_2"/>
    <property type="match status" value="1"/>
</dbReference>
<dbReference type="GO" id="GO:0046872">
    <property type="term" value="F:metal ion binding"/>
    <property type="evidence" value="ECO:0007669"/>
    <property type="project" value="InterPro"/>
</dbReference>
<keyword evidence="1" id="KW-0067">ATP-binding</keyword>
<reference evidence="3 4" key="1">
    <citation type="submission" date="2021-10" db="EMBL/GenBank/DDBJ databases">
        <authorList>
            <person name="Grouzdev D.S."/>
            <person name="Pantiukh K.S."/>
            <person name="Krutkina M.S."/>
        </authorList>
    </citation>
    <scope>NUCLEOTIDE SEQUENCE [LARGE SCALE GENOMIC DNA]</scope>
    <source>
        <strain evidence="3 4">Z-7514</strain>
    </source>
</reference>
<dbReference type="Pfam" id="PF18301">
    <property type="entry name" value="preATP-grasp_3"/>
    <property type="match status" value="1"/>
</dbReference>
<dbReference type="SUPFAM" id="SSF56059">
    <property type="entry name" value="Glutathione synthetase ATP-binding domain-like"/>
    <property type="match status" value="1"/>
</dbReference>
<dbReference type="Pfam" id="PF02655">
    <property type="entry name" value="ATP-grasp_3"/>
    <property type="match status" value="1"/>
</dbReference>
<gene>
    <name evidence="3" type="ORF">LJ207_02135</name>
</gene>
<evidence type="ECO:0000256" key="1">
    <source>
        <dbReference type="PROSITE-ProRule" id="PRU00409"/>
    </source>
</evidence>
<evidence type="ECO:0000313" key="4">
    <source>
        <dbReference type="Proteomes" id="UP001199296"/>
    </source>
</evidence>
<keyword evidence="4" id="KW-1185">Reference proteome</keyword>
<dbReference type="InterPro" id="IPR024710">
    <property type="entry name" value="MfnD"/>
</dbReference>
<dbReference type="InterPro" id="IPR011761">
    <property type="entry name" value="ATP-grasp"/>
</dbReference>
<evidence type="ECO:0000259" key="2">
    <source>
        <dbReference type="PROSITE" id="PS50975"/>
    </source>
</evidence>
<accession>A0AAW4WWA8</accession>
<dbReference type="InterPro" id="IPR003806">
    <property type="entry name" value="ATP-grasp_PylC-type"/>
</dbReference>
<dbReference type="InterPro" id="IPR040803">
    <property type="entry name" value="MfnD_preATP-grasp"/>
</dbReference>
<keyword evidence="1" id="KW-0547">Nucleotide-binding</keyword>
<sequence>MKIFILEYFLSKSSFNNKQCSFYNEAVNIFQSILNSALKTKDIEIYSWLNESFSSAFNMKMKSTININYSQSDFNSLAEYYSFIESLTLDNLDYFLIIAPETDNILYQLTKILENKGIKNLGSSSTSIKKTANKWLLKKNFAESNINMPETKLISNQLIRKKKFNKSFFPAVIKEFYGAGSDLIKVNDFQALKNINLPKNKNYLIQKIINGTAGSLSLLANQEKAELLTINKQIIDRQNFKYQGGIINYPFENLSKLNEIIATTKEKYPDLKGYFGIDFIYKDNDYYLLEINPRLTSSLIGLVELYNPIKYIVDLERNNSFPKLKNKTQYKFLLS</sequence>
<dbReference type="AlphaFoldDB" id="A0AAW4WWA8"/>
<feature type="domain" description="ATP-grasp" evidence="2">
    <location>
        <begin position="138"/>
        <end position="320"/>
    </location>
</feature>